<proteinExistence type="predicted"/>
<accession>A0A563DI32</accession>
<evidence type="ECO:0000313" key="2">
    <source>
        <dbReference type="EMBL" id="TWP29739.1"/>
    </source>
</evidence>
<dbReference type="AlphaFoldDB" id="A0A563DI32"/>
<keyword evidence="1" id="KW-0472">Membrane</keyword>
<feature type="transmembrane region" description="Helical" evidence="1">
    <location>
        <begin position="41"/>
        <end position="60"/>
    </location>
</feature>
<dbReference type="OrthoDB" id="10016813at2"/>
<feature type="transmembrane region" description="Helical" evidence="1">
    <location>
        <begin position="161"/>
        <end position="191"/>
    </location>
</feature>
<keyword evidence="1" id="KW-1133">Transmembrane helix</keyword>
<reference evidence="2 3" key="1">
    <citation type="submission" date="2019-02" db="EMBL/GenBank/DDBJ databases">
        <title>Apibacter muscae sp. nov.: a novel member of the house fly microbiota.</title>
        <authorList>
            <person name="Park R."/>
        </authorList>
    </citation>
    <scope>NUCLEOTIDE SEQUENCE [LARGE SCALE GENOMIC DNA]</scope>
    <source>
        <strain evidence="2 3">AL1</strain>
    </source>
</reference>
<dbReference type="EMBL" id="SELH01000013">
    <property type="protein sequence ID" value="TWP29739.1"/>
    <property type="molecule type" value="Genomic_DNA"/>
</dbReference>
<keyword evidence="1" id="KW-0812">Transmembrane</keyword>
<feature type="transmembrane region" description="Helical" evidence="1">
    <location>
        <begin position="12"/>
        <end position="35"/>
    </location>
</feature>
<keyword evidence="3" id="KW-1185">Reference proteome</keyword>
<evidence type="ECO:0000256" key="1">
    <source>
        <dbReference type="SAM" id="Phobius"/>
    </source>
</evidence>
<organism evidence="2 3">
    <name type="scientific">Apibacter muscae</name>
    <dbReference type="NCBI Taxonomy" id="2509004"/>
    <lineage>
        <taxon>Bacteria</taxon>
        <taxon>Pseudomonadati</taxon>
        <taxon>Bacteroidota</taxon>
        <taxon>Flavobacteriia</taxon>
        <taxon>Flavobacteriales</taxon>
        <taxon>Weeksellaceae</taxon>
        <taxon>Apibacter</taxon>
    </lineage>
</organism>
<dbReference type="RefSeq" id="WP_146291520.1">
    <property type="nucleotide sequence ID" value="NZ_SELH01000013.1"/>
</dbReference>
<name>A0A563DI32_9FLAO</name>
<sequence length="193" mass="23168">MKKVIIKAVKLKVVFLWLILILPITYGIYIIAGWLKQTVNQTYFIIFSLTTFLILAYSLLRKQMIEVTFSFKDKEIEIIEEKMISKISKTHNIYYPTIKNYNLYHLILKKMGYIVRIEANKNYLYVVDWISWNKDHIIKQDDYLKLTNNFNKKNINRGKILIDYFILFLFYVPLIIIFLSVIVVVISLYLYNK</sequence>
<evidence type="ECO:0000313" key="3">
    <source>
        <dbReference type="Proteomes" id="UP000319499"/>
    </source>
</evidence>
<dbReference type="Proteomes" id="UP000319499">
    <property type="component" value="Unassembled WGS sequence"/>
</dbReference>
<gene>
    <name evidence="2" type="ORF">ETU09_01815</name>
</gene>
<comment type="caution">
    <text evidence="2">The sequence shown here is derived from an EMBL/GenBank/DDBJ whole genome shotgun (WGS) entry which is preliminary data.</text>
</comment>
<protein>
    <submittedName>
        <fullName evidence="2">Uncharacterized protein</fullName>
    </submittedName>
</protein>